<accession>A0AAD7M1I0</accession>
<keyword evidence="4" id="KW-1185">Reference proteome</keyword>
<dbReference type="PANTHER" id="PTHR33463:SF186">
    <property type="entry name" value="NB-ARC DOMAIN-CONTAINING PROTEIN"/>
    <property type="match status" value="1"/>
</dbReference>
<organism evidence="3 4">
    <name type="scientific">Quillaja saponaria</name>
    <name type="common">Soap bark tree</name>
    <dbReference type="NCBI Taxonomy" id="32244"/>
    <lineage>
        <taxon>Eukaryota</taxon>
        <taxon>Viridiplantae</taxon>
        <taxon>Streptophyta</taxon>
        <taxon>Embryophyta</taxon>
        <taxon>Tracheophyta</taxon>
        <taxon>Spermatophyta</taxon>
        <taxon>Magnoliopsida</taxon>
        <taxon>eudicotyledons</taxon>
        <taxon>Gunneridae</taxon>
        <taxon>Pentapetalae</taxon>
        <taxon>rosids</taxon>
        <taxon>fabids</taxon>
        <taxon>Fabales</taxon>
        <taxon>Quillajaceae</taxon>
        <taxon>Quillaja</taxon>
    </lineage>
</organism>
<sequence length="245" mass="27803">MDSVIGLAVSAAGKVGHGLTQPYSHVRDIVASSKGLDGNHDCLRRDLDTLVFIKDRNDVEIRRCKQFVILNSYSVWVTNVSETVAEVEKLMLEYRSKRRGLRRWHLQRRSRLSEEMEKKFIEVRKLTENGKLQTRFRVERVLKVSNVVQIKGFPTLQSSLENILDSLNERETRLVGVCGMMGVGKTTILLNLNNNQKIANLFDIVILVRVSAVQSSYCLQQAIANRLMLDVGGIHDHNMVANTDI</sequence>
<dbReference type="KEGG" id="qsa:O6P43_012145"/>
<evidence type="ECO:0000313" key="3">
    <source>
        <dbReference type="EMBL" id="KAJ7967967.1"/>
    </source>
</evidence>
<evidence type="ECO:0000313" key="4">
    <source>
        <dbReference type="Proteomes" id="UP001163823"/>
    </source>
</evidence>
<dbReference type="EMBL" id="JARAOO010000005">
    <property type="protein sequence ID" value="KAJ7967967.1"/>
    <property type="molecule type" value="Genomic_DNA"/>
</dbReference>
<dbReference type="InterPro" id="IPR002182">
    <property type="entry name" value="NB-ARC"/>
</dbReference>
<dbReference type="Proteomes" id="UP001163823">
    <property type="component" value="Chromosome 5"/>
</dbReference>
<feature type="domain" description="NB-ARC" evidence="2">
    <location>
        <begin position="157"/>
        <end position="230"/>
    </location>
</feature>
<proteinExistence type="predicted"/>
<name>A0AAD7M1I0_QUISA</name>
<dbReference type="GO" id="GO:0043531">
    <property type="term" value="F:ADP binding"/>
    <property type="evidence" value="ECO:0007669"/>
    <property type="project" value="InterPro"/>
</dbReference>
<dbReference type="Gene3D" id="3.40.50.300">
    <property type="entry name" value="P-loop containing nucleotide triphosphate hydrolases"/>
    <property type="match status" value="1"/>
</dbReference>
<reference evidence="3" key="1">
    <citation type="journal article" date="2023" name="Science">
        <title>Elucidation of the pathway for biosynthesis of saponin adjuvants from the soapbark tree.</title>
        <authorList>
            <person name="Reed J."/>
            <person name="Orme A."/>
            <person name="El-Demerdash A."/>
            <person name="Owen C."/>
            <person name="Martin L.B.B."/>
            <person name="Misra R.C."/>
            <person name="Kikuchi S."/>
            <person name="Rejzek M."/>
            <person name="Martin A.C."/>
            <person name="Harkess A."/>
            <person name="Leebens-Mack J."/>
            <person name="Louveau T."/>
            <person name="Stephenson M.J."/>
            <person name="Osbourn A."/>
        </authorList>
    </citation>
    <scope>NUCLEOTIDE SEQUENCE</scope>
    <source>
        <strain evidence="3">S10</strain>
    </source>
</reference>
<dbReference type="AlphaFoldDB" id="A0AAD7M1I0"/>
<evidence type="ECO:0000256" key="1">
    <source>
        <dbReference type="ARBA" id="ARBA00022821"/>
    </source>
</evidence>
<evidence type="ECO:0000259" key="2">
    <source>
        <dbReference type="Pfam" id="PF00931"/>
    </source>
</evidence>
<dbReference type="Pfam" id="PF00931">
    <property type="entry name" value="NB-ARC"/>
    <property type="match status" value="1"/>
</dbReference>
<comment type="caution">
    <text evidence="3">The sequence shown here is derived from an EMBL/GenBank/DDBJ whole genome shotgun (WGS) entry which is preliminary data.</text>
</comment>
<gene>
    <name evidence="3" type="ORF">O6P43_012145</name>
</gene>
<dbReference type="InterPro" id="IPR050905">
    <property type="entry name" value="Plant_NBS-LRR"/>
</dbReference>
<dbReference type="InterPro" id="IPR027417">
    <property type="entry name" value="P-loop_NTPase"/>
</dbReference>
<dbReference type="PANTHER" id="PTHR33463">
    <property type="entry name" value="NB-ARC DOMAIN-CONTAINING PROTEIN-RELATED"/>
    <property type="match status" value="1"/>
</dbReference>
<dbReference type="SUPFAM" id="SSF52540">
    <property type="entry name" value="P-loop containing nucleoside triphosphate hydrolases"/>
    <property type="match status" value="1"/>
</dbReference>
<protein>
    <submittedName>
        <fullName evidence="3">Disease resistance protein</fullName>
    </submittedName>
</protein>
<keyword evidence="1" id="KW-0611">Plant defense</keyword>